<comment type="caution">
    <text evidence="2">The sequence shown here is derived from an EMBL/GenBank/DDBJ whole genome shotgun (WGS) entry which is preliminary data.</text>
</comment>
<dbReference type="AlphaFoldDB" id="A0A8J8NW73"/>
<evidence type="ECO:0000256" key="1">
    <source>
        <dbReference type="SAM" id="MobiDB-lite"/>
    </source>
</evidence>
<feature type="compositionally biased region" description="Basic and acidic residues" evidence="1">
    <location>
        <begin position="147"/>
        <end position="166"/>
    </location>
</feature>
<name>A0A8J8NW73_HALGN</name>
<gene>
    <name evidence="2" type="ORF">FGO68_gene6286</name>
</gene>
<feature type="region of interest" description="Disordered" evidence="1">
    <location>
        <begin position="136"/>
        <end position="170"/>
    </location>
</feature>
<evidence type="ECO:0000313" key="3">
    <source>
        <dbReference type="Proteomes" id="UP000785679"/>
    </source>
</evidence>
<sequence>MQPQIVQQANQAPQIELQLPPVDPAKVAIDKLKLVTGFSRCHLLYNISGVVSHHQQLIDLYIDYGGPRGFLEEVRLRDIKSENFSRVITYSRQLAGGEFQFKFASITIEPLQAPPAILKIKLSPIIKPPEQQQIELPQAEQQPGQEEEVKVQEGGNDLKIDQNKQDQEEEKIEVIQEQVIHNAPQSDQHEEDLQPGSNQEQNQTNLILERQLLDSMQRESNQTYAEVAQEASQASIHQSEALDIEMQQQELEVYISNKSIEGSTFEQLQQQF</sequence>
<accession>A0A8J8NW73</accession>
<evidence type="ECO:0000313" key="2">
    <source>
        <dbReference type="EMBL" id="TNV81510.1"/>
    </source>
</evidence>
<dbReference type="Proteomes" id="UP000785679">
    <property type="component" value="Unassembled WGS sequence"/>
</dbReference>
<organism evidence="2 3">
    <name type="scientific">Halteria grandinella</name>
    <dbReference type="NCBI Taxonomy" id="5974"/>
    <lineage>
        <taxon>Eukaryota</taxon>
        <taxon>Sar</taxon>
        <taxon>Alveolata</taxon>
        <taxon>Ciliophora</taxon>
        <taxon>Intramacronucleata</taxon>
        <taxon>Spirotrichea</taxon>
        <taxon>Stichotrichia</taxon>
        <taxon>Sporadotrichida</taxon>
        <taxon>Halteriidae</taxon>
        <taxon>Halteria</taxon>
    </lineage>
</organism>
<reference evidence="2" key="1">
    <citation type="submission" date="2019-06" db="EMBL/GenBank/DDBJ databases">
        <authorList>
            <person name="Zheng W."/>
        </authorList>
    </citation>
    <scope>NUCLEOTIDE SEQUENCE</scope>
    <source>
        <strain evidence="2">QDHG01</strain>
    </source>
</reference>
<dbReference type="EMBL" id="RRYP01006050">
    <property type="protein sequence ID" value="TNV81510.1"/>
    <property type="molecule type" value="Genomic_DNA"/>
</dbReference>
<keyword evidence="3" id="KW-1185">Reference proteome</keyword>
<protein>
    <submittedName>
        <fullName evidence="2">Uncharacterized protein</fullName>
    </submittedName>
</protein>
<proteinExistence type="predicted"/>